<feature type="transmembrane region" description="Helical" evidence="8">
    <location>
        <begin position="748"/>
        <end position="768"/>
    </location>
</feature>
<dbReference type="EMBL" id="KZ992474">
    <property type="protein sequence ID" value="RKP10034.1"/>
    <property type="molecule type" value="Genomic_DNA"/>
</dbReference>
<feature type="transmembrane region" description="Helical" evidence="8">
    <location>
        <begin position="636"/>
        <end position="663"/>
    </location>
</feature>
<dbReference type="Pfam" id="PF13967">
    <property type="entry name" value="RSN1_TM"/>
    <property type="match status" value="1"/>
</dbReference>
<dbReference type="InterPro" id="IPR027815">
    <property type="entry name" value="CSC1/OSCA1-like_cyt"/>
</dbReference>
<feature type="domain" description="CSC1/OSCA1-like 7TM region" evidence="9">
    <location>
        <begin position="493"/>
        <end position="766"/>
    </location>
</feature>
<evidence type="ECO:0000256" key="4">
    <source>
        <dbReference type="ARBA" id="ARBA00022692"/>
    </source>
</evidence>
<keyword evidence="4 8" id="KW-0812">Transmembrane</keyword>
<dbReference type="PANTHER" id="PTHR13018:SF5">
    <property type="entry name" value="RE44586P"/>
    <property type="match status" value="1"/>
</dbReference>
<feature type="compositionally biased region" description="Low complexity" evidence="7">
    <location>
        <begin position="988"/>
        <end position="1004"/>
    </location>
</feature>
<feature type="transmembrane region" description="Helical" evidence="8">
    <location>
        <begin position="684"/>
        <end position="704"/>
    </location>
</feature>
<gene>
    <name evidence="12" type="ORF">THASP1DRAFT_22202</name>
</gene>
<feature type="compositionally biased region" description="Low complexity" evidence="7">
    <location>
        <begin position="1140"/>
        <end position="1153"/>
    </location>
</feature>
<feature type="domain" description="CSC1/OSCA1-like N-terminal transmembrane" evidence="10">
    <location>
        <begin position="16"/>
        <end position="164"/>
    </location>
</feature>
<organism evidence="12 13">
    <name type="scientific">Thamnocephalis sphaerospora</name>
    <dbReference type="NCBI Taxonomy" id="78915"/>
    <lineage>
        <taxon>Eukaryota</taxon>
        <taxon>Fungi</taxon>
        <taxon>Fungi incertae sedis</taxon>
        <taxon>Zoopagomycota</taxon>
        <taxon>Zoopagomycotina</taxon>
        <taxon>Zoopagomycetes</taxon>
        <taxon>Zoopagales</taxon>
        <taxon>Sigmoideomycetaceae</taxon>
        <taxon>Thamnocephalis</taxon>
    </lineage>
</organism>
<feature type="compositionally biased region" description="Polar residues" evidence="7">
    <location>
        <begin position="1078"/>
        <end position="1089"/>
    </location>
</feature>
<evidence type="ECO:0000259" key="10">
    <source>
        <dbReference type="Pfam" id="PF13967"/>
    </source>
</evidence>
<evidence type="ECO:0000256" key="2">
    <source>
        <dbReference type="ARBA" id="ARBA00007779"/>
    </source>
</evidence>
<feature type="region of interest" description="Disordered" evidence="7">
    <location>
        <begin position="877"/>
        <end position="919"/>
    </location>
</feature>
<evidence type="ECO:0008006" key="14">
    <source>
        <dbReference type="Google" id="ProtNLM"/>
    </source>
</evidence>
<evidence type="ECO:0000256" key="3">
    <source>
        <dbReference type="ARBA" id="ARBA00022448"/>
    </source>
</evidence>
<feature type="transmembrane region" description="Helical" evidence="8">
    <location>
        <begin position="541"/>
        <end position="568"/>
    </location>
</feature>
<evidence type="ECO:0000256" key="7">
    <source>
        <dbReference type="SAM" id="MobiDB-lite"/>
    </source>
</evidence>
<dbReference type="InterPro" id="IPR003864">
    <property type="entry name" value="CSC1/OSCA1-like_7TM"/>
</dbReference>
<evidence type="ECO:0000256" key="5">
    <source>
        <dbReference type="ARBA" id="ARBA00022989"/>
    </source>
</evidence>
<feature type="compositionally biased region" description="Polar residues" evidence="7">
    <location>
        <begin position="894"/>
        <end position="907"/>
    </location>
</feature>
<dbReference type="GO" id="GO:0005227">
    <property type="term" value="F:calcium-activated cation channel activity"/>
    <property type="evidence" value="ECO:0007669"/>
    <property type="project" value="InterPro"/>
</dbReference>
<feature type="transmembrane region" description="Helical" evidence="8">
    <location>
        <begin position="98"/>
        <end position="116"/>
    </location>
</feature>
<keyword evidence="6 8" id="KW-0472">Membrane</keyword>
<dbReference type="Pfam" id="PF14703">
    <property type="entry name" value="PHM7_cyt"/>
    <property type="match status" value="1"/>
</dbReference>
<dbReference type="InterPro" id="IPR045122">
    <property type="entry name" value="Csc1-like"/>
</dbReference>
<evidence type="ECO:0000313" key="12">
    <source>
        <dbReference type="EMBL" id="RKP10034.1"/>
    </source>
</evidence>
<evidence type="ECO:0000256" key="6">
    <source>
        <dbReference type="ARBA" id="ARBA00023136"/>
    </source>
</evidence>
<dbReference type="Pfam" id="PF02714">
    <property type="entry name" value="RSN1_7TM"/>
    <property type="match status" value="1"/>
</dbReference>
<feature type="region of interest" description="Disordered" evidence="7">
    <location>
        <begin position="1078"/>
        <end position="1165"/>
    </location>
</feature>
<feature type="transmembrane region" description="Helical" evidence="8">
    <location>
        <begin position="20"/>
        <end position="37"/>
    </location>
</feature>
<keyword evidence="3" id="KW-0813">Transport</keyword>
<keyword evidence="5 8" id="KW-1133">Transmembrane helix</keyword>
<feature type="transmembrane region" description="Helical" evidence="8">
    <location>
        <begin position="144"/>
        <end position="163"/>
    </location>
</feature>
<feature type="domain" description="CSC1/OSCA1-like cytosolic" evidence="11">
    <location>
        <begin position="188"/>
        <end position="482"/>
    </location>
</feature>
<dbReference type="STRING" id="78915.A0A4P9XUV5"/>
<feature type="region of interest" description="Disordered" evidence="7">
    <location>
        <begin position="287"/>
        <end position="316"/>
    </location>
</feature>
<feature type="transmembrane region" description="Helical" evidence="8">
    <location>
        <begin position="774"/>
        <end position="793"/>
    </location>
</feature>
<feature type="transmembrane region" description="Helical" evidence="8">
    <location>
        <begin position="499"/>
        <end position="521"/>
    </location>
</feature>
<dbReference type="PANTHER" id="PTHR13018">
    <property type="entry name" value="PROBABLE MEMBRANE PROTEIN DUF221-RELATED"/>
    <property type="match status" value="1"/>
</dbReference>
<protein>
    <recommendedName>
        <fullName evidence="14">CSC1/OSCA1-like 7TM region domain-containing protein</fullName>
    </recommendedName>
</protein>
<evidence type="ECO:0000259" key="9">
    <source>
        <dbReference type="Pfam" id="PF02714"/>
    </source>
</evidence>
<evidence type="ECO:0000256" key="8">
    <source>
        <dbReference type="SAM" id="Phobius"/>
    </source>
</evidence>
<comment type="subcellular location">
    <subcellularLocation>
        <location evidence="1">Membrane</location>
        <topology evidence="1">Multi-pass membrane protein</topology>
    </subcellularLocation>
</comment>
<dbReference type="GO" id="GO:0005886">
    <property type="term" value="C:plasma membrane"/>
    <property type="evidence" value="ECO:0007669"/>
    <property type="project" value="TreeGrafter"/>
</dbReference>
<evidence type="ECO:0000259" key="11">
    <source>
        <dbReference type="Pfam" id="PF14703"/>
    </source>
</evidence>
<dbReference type="OrthoDB" id="1689567at2759"/>
<feature type="region of interest" description="Disordered" evidence="7">
    <location>
        <begin position="955"/>
        <end position="1004"/>
    </location>
</feature>
<reference evidence="13" key="1">
    <citation type="journal article" date="2018" name="Nat. Microbiol.">
        <title>Leveraging single-cell genomics to expand the fungal tree of life.</title>
        <authorList>
            <person name="Ahrendt S.R."/>
            <person name="Quandt C.A."/>
            <person name="Ciobanu D."/>
            <person name="Clum A."/>
            <person name="Salamov A."/>
            <person name="Andreopoulos B."/>
            <person name="Cheng J.F."/>
            <person name="Woyke T."/>
            <person name="Pelin A."/>
            <person name="Henrissat B."/>
            <person name="Reynolds N.K."/>
            <person name="Benny G.L."/>
            <person name="Smith M.E."/>
            <person name="James T.Y."/>
            <person name="Grigoriev I.V."/>
        </authorList>
    </citation>
    <scope>NUCLEOTIDE SEQUENCE [LARGE SCALE GENOMIC DNA]</scope>
    <source>
        <strain evidence="13">RSA 1356</strain>
    </source>
</reference>
<evidence type="ECO:0000256" key="1">
    <source>
        <dbReference type="ARBA" id="ARBA00004141"/>
    </source>
</evidence>
<sequence length="1288" mass="143304">MATLKERNSDPSFDGLATQLGLSWGITTLCVGAFEILRRTKWLQHLYTPRCRLAKDPTPPIPNGLFQWIPATMRLSEEFMLTHTGLDTVMHLRFLKTACQLMLISFMVIGGVLLPLNHRYEKSENGARLESFSMTPIEKTEPVLYVHMMLTYVFTGLTIWFFYRDMLAFVKLRREFVMRSVSDGRLCSRTVMVTELPKHLRSDEGLRQYFTSLGIGQVESAKVLRHSSKLSRRLVRREQHLVELERLHIELAKNVMTAVRQRRTLRQLRNDSDQTLDAGMLRHEEDAAGIQNSPQLPSLGEASRWRSNGQHTDGGTIRNLLSMVARTFGRQREQPPSAAMYRATHNLLGATGLGRPGQLLVSGSQPTDPIGEDEGFNIWRTLTDLPPQALDPFQPMRLSMKAHHARQQPAIDYHLRKFNKQDRRVAELRASYIRDAKPTTTGFVTFVHPASAQLCAQSIISADSSSHRIHMAPEPHDIIWQNHKVNRNVRRARRTTINIAIWSLTIFWLFIMSTIILGPSFTDLIEKIKNANKSNERSQFFAGLIGDVLPPAIIALFMSILPFILLSVSEKTESLPTYSAIESVTLRRYFIFAIFNAVIVFLIGKAFLETARGVIEGNRDIYTTLGETIPQGATFFINYVVFSTCIHGLELVQLFVPLAYSLCMTSTLVKNTPRTLQYRRTPLSFPYFYYFPLHILMLVVSMIYAVINPLILAFATIYFAVAYLVFKHQFAYAYVRRYETGGRYWRKAFAYTIDSLVLMQLTMIGILSVKQMTYASLALAPAIIATVAFRIWCHRRFDRRIKFLPLETLRDAGVMMVNRRRDLEMAECATLAVRPVANDVKRHAGVDVVSFVQSVPGSPGHSQMDTLRNTGALRINAQSDTYGGPGLHMAGPPSNISESSQSVNESPTHAKRADYVAGKDKQAVNDGDLSSLDSADLHPTSSVVGASEACLIQNAAGDSSPHGGSDRNSSKSSAADVASMRRQRESALGRSTPSSPLPLSGGPSPVTIDMYRASSDATSRSVPASTLAEARRRVGMPMHGFRGFRGEKSRELTRHTTAESGESLVRATAVALDTRSSAPRTLMNPQETASLHIPSPVAERSSPRESMPSHVATSGEDANERSSASDDVPADCQVNQPYLAGSSTAAEALASASPTDHGPYTPRQHTAPCRRVYRDLMGDVEDTFLDPDAIRPLSWNLWLPMHPDRRRIDLDAVVEVDTALVSSRARISGRLGVFDEQGYMYPPRHQCVNGAVAASSAGFDTQLTSFGATSVASSTHSDDHDIDRAMPR</sequence>
<dbReference type="InterPro" id="IPR032880">
    <property type="entry name" value="CSC1/OSCA1-like_N"/>
</dbReference>
<keyword evidence="13" id="KW-1185">Reference proteome</keyword>
<evidence type="ECO:0000313" key="13">
    <source>
        <dbReference type="Proteomes" id="UP000271241"/>
    </source>
</evidence>
<dbReference type="Proteomes" id="UP000271241">
    <property type="component" value="Unassembled WGS sequence"/>
</dbReference>
<name>A0A4P9XUV5_9FUNG</name>
<feature type="transmembrane region" description="Helical" evidence="8">
    <location>
        <begin position="589"/>
        <end position="608"/>
    </location>
</feature>
<feature type="transmembrane region" description="Helical" evidence="8">
    <location>
        <begin position="710"/>
        <end position="727"/>
    </location>
</feature>
<proteinExistence type="inferred from homology"/>
<comment type="similarity">
    <text evidence="2">Belongs to the CSC1 (TC 1.A.17) family.</text>
</comment>
<accession>A0A4P9XUV5</accession>